<dbReference type="OrthoDB" id="6436063at2759"/>
<sequence length="115" mass="12855">MHVWKNLKDFESVFIIPNYPSGGTSNVGTRSRRRSLAPEEREEIIKSLEDPISQNLLPVNDSDDDNIDDIEAEFVHVSDEEVPASLPVPAPEPVPMHVSHLCFALRKVFESSAMA</sequence>
<proteinExistence type="predicted"/>
<evidence type="ECO:0000313" key="3">
    <source>
        <dbReference type="Proteomes" id="UP000499080"/>
    </source>
</evidence>
<evidence type="ECO:0000313" key="1">
    <source>
        <dbReference type="EMBL" id="GBN44828.1"/>
    </source>
</evidence>
<dbReference type="EMBL" id="BGPR01212382">
    <property type="protein sequence ID" value="GBN44869.1"/>
    <property type="molecule type" value="Genomic_DNA"/>
</dbReference>
<evidence type="ECO:0000313" key="2">
    <source>
        <dbReference type="EMBL" id="GBN44869.1"/>
    </source>
</evidence>
<keyword evidence="3" id="KW-1185">Reference proteome</keyword>
<dbReference type="EMBL" id="BGPR01212364">
    <property type="protein sequence ID" value="GBN44828.1"/>
    <property type="molecule type" value="Genomic_DNA"/>
</dbReference>
<organism evidence="1 3">
    <name type="scientific">Araneus ventricosus</name>
    <name type="common">Orbweaver spider</name>
    <name type="synonym">Epeira ventricosa</name>
    <dbReference type="NCBI Taxonomy" id="182803"/>
    <lineage>
        <taxon>Eukaryota</taxon>
        <taxon>Metazoa</taxon>
        <taxon>Ecdysozoa</taxon>
        <taxon>Arthropoda</taxon>
        <taxon>Chelicerata</taxon>
        <taxon>Arachnida</taxon>
        <taxon>Araneae</taxon>
        <taxon>Araneomorphae</taxon>
        <taxon>Entelegynae</taxon>
        <taxon>Araneoidea</taxon>
        <taxon>Araneidae</taxon>
        <taxon>Araneus</taxon>
    </lineage>
</organism>
<name>A0A4Y2NZ08_ARAVE</name>
<accession>A0A4Y2NZ08</accession>
<reference evidence="1 3" key="1">
    <citation type="journal article" date="2019" name="Sci. Rep.">
        <title>Orb-weaving spider Araneus ventricosus genome elucidates the spidroin gene catalogue.</title>
        <authorList>
            <person name="Kono N."/>
            <person name="Nakamura H."/>
            <person name="Ohtoshi R."/>
            <person name="Moran D.A.P."/>
            <person name="Shinohara A."/>
            <person name="Yoshida Y."/>
            <person name="Fujiwara M."/>
            <person name="Mori M."/>
            <person name="Tomita M."/>
            <person name="Arakawa K."/>
        </authorList>
    </citation>
    <scope>NUCLEOTIDE SEQUENCE [LARGE SCALE GENOMIC DNA]</scope>
</reference>
<dbReference type="Proteomes" id="UP000499080">
    <property type="component" value="Unassembled WGS sequence"/>
</dbReference>
<comment type="caution">
    <text evidence="1">The sequence shown here is derived from an EMBL/GenBank/DDBJ whole genome shotgun (WGS) entry which is preliminary data.</text>
</comment>
<dbReference type="AlphaFoldDB" id="A0A4Y2NZ08"/>
<protein>
    <submittedName>
        <fullName evidence="1">Uncharacterized protein</fullName>
    </submittedName>
</protein>
<gene>
    <name evidence="2" type="ORF">AVEN_163215_1</name>
    <name evidence="1" type="ORF">AVEN_41686_1</name>
</gene>